<dbReference type="Proteomes" id="UP000432350">
    <property type="component" value="Unassembled WGS sequence"/>
</dbReference>
<evidence type="ECO:0000313" key="1">
    <source>
        <dbReference type="EMBL" id="VXD08283.1"/>
    </source>
</evidence>
<name>A0A654E0B0_SPHMU</name>
<gene>
    <name evidence="1" type="ORF">SPHINGO8BC_90421</name>
</gene>
<sequence>MKSSRRRWLRNMSFPIASSYPLYTIPIPIKPKETYFSWGDYEHSWVTMYVEDLSTKKVVNVGSLAFPGKKIQMKGHITSFLEQYKYFIDFAQRPRDLEGLNVIRYDKLPKVTIVQKNLRINGKLVKFEKVPTYHNRTHNPEQSKVAGEIPILSKDIYNPTTGELTLETGVSVKCPPKKEDGK</sequence>
<dbReference type="EMBL" id="CABWMV010000028">
    <property type="protein sequence ID" value="VXD08283.1"/>
    <property type="molecule type" value="Genomic_DNA"/>
</dbReference>
<protein>
    <submittedName>
        <fullName evidence="1">Uncharacterized protein</fullName>
    </submittedName>
</protein>
<reference evidence="1 2" key="1">
    <citation type="submission" date="2019-10" db="EMBL/GenBank/DDBJ databases">
        <authorList>
            <person name="Karimi E."/>
        </authorList>
    </citation>
    <scope>NUCLEOTIDE SEQUENCE [LARGE SCALE GENOMIC DNA]</scope>
    <source>
        <strain evidence="1">Sphingobacterium sp. 8BC</strain>
    </source>
</reference>
<organism evidence="1 2">
    <name type="scientific">Sphingobacterium multivorum</name>
    <dbReference type="NCBI Taxonomy" id="28454"/>
    <lineage>
        <taxon>Bacteria</taxon>
        <taxon>Pseudomonadati</taxon>
        <taxon>Bacteroidota</taxon>
        <taxon>Sphingobacteriia</taxon>
        <taxon>Sphingobacteriales</taxon>
        <taxon>Sphingobacteriaceae</taxon>
        <taxon>Sphingobacterium</taxon>
    </lineage>
</organism>
<dbReference type="RefSeq" id="WP_159333120.1">
    <property type="nucleotide sequence ID" value="NZ_DAIMVY010000016.1"/>
</dbReference>
<accession>A0A654E0B0</accession>
<proteinExistence type="predicted"/>
<dbReference type="AlphaFoldDB" id="A0A654E0B0"/>
<evidence type="ECO:0000313" key="2">
    <source>
        <dbReference type="Proteomes" id="UP000432350"/>
    </source>
</evidence>